<dbReference type="EMBL" id="SRYA01000055">
    <property type="protein sequence ID" value="TGY91518.1"/>
    <property type="molecule type" value="Genomic_DNA"/>
</dbReference>
<sequence>MVDHGDYFVINRTRQYGKTTTLRMLQKYLQQEFANEFIRKAQPEQEHRRLNPEAVQNLTTRQAKEENFFDLTELFEVLSVICGTSEKHLILMIDEADQASNNQVFLDFLGQLREYYLNREDPHEHGHTSNGRKAL</sequence>
<accession>A0AC61RRQ4</accession>
<comment type="caution">
    <text evidence="1">The sequence shown here is derived from an EMBL/GenBank/DDBJ whole genome shotgun (WGS) entry which is preliminary data.</text>
</comment>
<protein>
    <submittedName>
        <fullName evidence="1">Uncharacterized protein</fullName>
    </submittedName>
</protein>
<keyword evidence="2" id="KW-1185">Reference proteome</keyword>
<gene>
    <name evidence="1" type="ORF">E5329_20780</name>
</gene>
<name>A0AC61RRQ4_9FIRM</name>
<evidence type="ECO:0000313" key="1">
    <source>
        <dbReference type="EMBL" id="TGY91518.1"/>
    </source>
</evidence>
<organism evidence="1 2">
    <name type="scientific">Petralouisia muris</name>
    <dbReference type="NCBI Taxonomy" id="3032872"/>
    <lineage>
        <taxon>Bacteria</taxon>
        <taxon>Bacillati</taxon>
        <taxon>Bacillota</taxon>
        <taxon>Clostridia</taxon>
        <taxon>Lachnospirales</taxon>
        <taxon>Lachnospiraceae</taxon>
        <taxon>Petralouisia</taxon>
    </lineage>
</organism>
<proteinExistence type="predicted"/>
<reference evidence="1" key="1">
    <citation type="submission" date="2019-04" db="EMBL/GenBank/DDBJ databases">
        <title>Microbes associate with the intestines of laboratory mice.</title>
        <authorList>
            <person name="Navarre W."/>
            <person name="Wong E."/>
            <person name="Huang K."/>
            <person name="Tropini C."/>
            <person name="Ng K."/>
            <person name="Yu B."/>
        </authorList>
    </citation>
    <scope>NUCLEOTIDE SEQUENCE</scope>
    <source>
        <strain evidence="1">NM01_1-7b</strain>
    </source>
</reference>
<dbReference type="Proteomes" id="UP000304953">
    <property type="component" value="Unassembled WGS sequence"/>
</dbReference>
<evidence type="ECO:0000313" key="2">
    <source>
        <dbReference type="Proteomes" id="UP000304953"/>
    </source>
</evidence>